<proteinExistence type="predicted"/>
<organism evidence="1 2">
    <name type="scientific">Saccharothrix ecbatanensis</name>
    <dbReference type="NCBI Taxonomy" id="1105145"/>
    <lineage>
        <taxon>Bacteria</taxon>
        <taxon>Bacillati</taxon>
        <taxon>Actinomycetota</taxon>
        <taxon>Actinomycetes</taxon>
        <taxon>Pseudonocardiales</taxon>
        <taxon>Pseudonocardiaceae</taxon>
        <taxon>Saccharothrix</taxon>
    </lineage>
</organism>
<gene>
    <name evidence="1" type="ORF">F4560_007687</name>
</gene>
<reference evidence="1 2" key="1">
    <citation type="submission" date="2020-08" db="EMBL/GenBank/DDBJ databases">
        <title>Sequencing the genomes of 1000 actinobacteria strains.</title>
        <authorList>
            <person name="Klenk H.-P."/>
        </authorList>
    </citation>
    <scope>NUCLEOTIDE SEQUENCE [LARGE SCALE GENOMIC DNA]</scope>
    <source>
        <strain evidence="1 2">DSM 45486</strain>
    </source>
</reference>
<dbReference type="RefSeq" id="WP_221483789.1">
    <property type="nucleotide sequence ID" value="NZ_JACHMO010000001.1"/>
</dbReference>
<dbReference type="Proteomes" id="UP000552097">
    <property type="component" value="Unassembled WGS sequence"/>
</dbReference>
<keyword evidence="2" id="KW-1185">Reference proteome</keyword>
<dbReference type="AlphaFoldDB" id="A0A7W9HT13"/>
<name>A0A7W9HT13_9PSEU</name>
<comment type="caution">
    <text evidence="1">The sequence shown here is derived from an EMBL/GenBank/DDBJ whole genome shotgun (WGS) entry which is preliminary data.</text>
</comment>
<evidence type="ECO:0000313" key="1">
    <source>
        <dbReference type="EMBL" id="MBB5807919.1"/>
    </source>
</evidence>
<evidence type="ECO:0000313" key="2">
    <source>
        <dbReference type="Proteomes" id="UP000552097"/>
    </source>
</evidence>
<accession>A0A7W9HT13</accession>
<protein>
    <submittedName>
        <fullName evidence="1">Uncharacterized protein</fullName>
    </submittedName>
</protein>
<dbReference type="EMBL" id="JACHMO010000001">
    <property type="protein sequence ID" value="MBB5807919.1"/>
    <property type="molecule type" value="Genomic_DNA"/>
</dbReference>
<sequence length="163" mass="17941">MRFVSVGFERDPWPVNMLDPEPYLRALPDLAPQLPTGAAAFATDADHYDFGSVRCVKDLAVGAVTIREAGHDQVTAVIEFEPNRFKHDSGLVIRYEGVTRFNVEVDESKPGTKVWPESRRLGDLQLDEILPAATGCTHEVKLTGGTIFVQCADLRATWDSPGT</sequence>